<dbReference type="InterPro" id="IPR036179">
    <property type="entry name" value="Ig-like_dom_sf"/>
</dbReference>
<evidence type="ECO:0000313" key="2">
    <source>
        <dbReference type="Proteomes" id="UP000504606"/>
    </source>
</evidence>
<dbReference type="RefSeq" id="XP_052132994.1">
    <property type="nucleotide sequence ID" value="XM_052277034.1"/>
</dbReference>
<dbReference type="PANTHER" id="PTHR21261:SF15">
    <property type="entry name" value="BEATEN PATH IIIA, ISOFORM D-RELATED"/>
    <property type="match status" value="1"/>
</dbReference>
<protein>
    <submittedName>
        <fullName evidence="3">Uncharacterized protein LOC113206421</fullName>
    </submittedName>
</protein>
<proteinExistence type="predicted"/>
<evidence type="ECO:0000259" key="1">
    <source>
        <dbReference type="PROSITE" id="PS50835"/>
    </source>
</evidence>
<dbReference type="GeneID" id="113206421"/>
<reference evidence="3" key="1">
    <citation type="journal article" date="2018" name="Proc. Natl. Acad. Sci. U.S.A.">
        <title>Phylogenomics and the evolution of hemipteroid insects.</title>
        <authorList>
            <person name="Johnson K.P."/>
            <person name="Dietrich C.H."/>
            <person name="Friedrich F."/>
            <person name="Beutel R.G."/>
            <person name="Wipfler B."/>
            <person name="Peters R.S."/>
            <person name="Allen J.M."/>
            <person name="Petersen M."/>
            <person name="Donath A."/>
            <person name="Walden K.K."/>
            <person name="Kozlov A.M."/>
            <person name="Podsiadlowski L."/>
            <person name="Mayer C."/>
            <person name="Meusemann K."/>
            <person name="Vasilikopoulos A."/>
            <person name="Waterhouse R.M."/>
            <person name="Cameron S.L."/>
            <person name="Weirauch C."/>
            <person name="Swanson D.R."/>
            <person name="Percy D.M."/>
            <person name="Hardy N.B."/>
            <person name="Terry I."/>
            <person name="Liu S."/>
            <person name="Zhou X."/>
            <person name="Misof B."/>
            <person name="Robertson H.M."/>
            <person name="Yoshizawa K."/>
        </authorList>
    </citation>
    <scope>NUCLEOTIDE SEQUENCE</scope>
    <source>
        <tissue evidence="3">Whole organism</tissue>
    </source>
</reference>
<dbReference type="Proteomes" id="UP000504606">
    <property type="component" value="Unplaced"/>
</dbReference>
<keyword evidence="2" id="KW-1185">Reference proteome</keyword>
<feature type="domain" description="Ig-like" evidence="1">
    <location>
        <begin position="59"/>
        <end position="155"/>
    </location>
</feature>
<dbReference type="SUPFAM" id="SSF48726">
    <property type="entry name" value="Immunoglobulin"/>
    <property type="match status" value="2"/>
</dbReference>
<reference evidence="3" key="2">
    <citation type="submission" date="2025-08" db="UniProtKB">
        <authorList>
            <consortium name="RefSeq"/>
        </authorList>
    </citation>
    <scope>IDENTIFICATION</scope>
    <source>
        <tissue evidence="3">Whole organism</tissue>
    </source>
</reference>
<accession>A0A9C6XCS3</accession>
<organism evidence="2 3">
    <name type="scientific">Frankliniella occidentalis</name>
    <name type="common">Western flower thrips</name>
    <name type="synonym">Euthrips occidentalis</name>
    <dbReference type="NCBI Taxonomy" id="133901"/>
    <lineage>
        <taxon>Eukaryota</taxon>
        <taxon>Metazoa</taxon>
        <taxon>Ecdysozoa</taxon>
        <taxon>Arthropoda</taxon>
        <taxon>Hexapoda</taxon>
        <taxon>Insecta</taxon>
        <taxon>Pterygota</taxon>
        <taxon>Neoptera</taxon>
        <taxon>Paraneoptera</taxon>
        <taxon>Thysanoptera</taxon>
        <taxon>Terebrantia</taxon>
        <taxon>Thripoidea</taxon>
        <taxon>Thripidae</taxon>
        <taxon>Frankliniella</taxon>
    </lineage>
</organism>
<dbReference type="PROSITE" id="PS50835">
    <property type="entry name" value="IG_LIKE"/>
    <property type="match status" value="1"/>
</dbReference>
<dbReference type="KEGG" id="foc:113206421"/>
<name>A0A9C6XCS3_FRAOC</name>
<sequence length="200" mass="20898">MDGVHVDVAHSNDTSLRLTGVTLATAGEYTCEVSVDAPTFLTAQANARLSVAILPKKGPHISGLEEAYAPGQTITANCTVGAAVPRATLRWFLNGAEVDHQHVQTAPGSPSVAPSPTWAVLRLPVAAAVFNKDRNAELRCSSTIGGLQYESASFTAMLRDLRPPGNQRLAQYSGAGHPAATPFVAVLGATLALGLLRFLD</sequence>
<gene>
    <name evidence="3" type="primary">LOC113206421</name>
</gene>
<dbReference type="OrthoDB" id="6419989at2759"/>
<dbReference type="InterPro" id="IPR013783">
    <property type="entry name" value="Ig-like_fold"/>
</dbReference>
<dbReference type="AlphaFoldDB" id="A0A9C6XCS3"/>
<dbReference type="Gene3D" id="2.60.40.10">
    <property type="entry name" value="Immunoglobulins"/>
    <property type="match status" value="2"/>
</dbReference>
<evidence type="ECO:0000313" key="3">
    <source>
        <dbReference type="RefSeq" id="XP_052132994.1"/>
    </source>
</evidence>
<dbReference type="InterPro" id="IPR007110">
    <property type="entry name" value="Ig-like_dom"/>
</dbReference>
<dbReference type="PANTHER" id="PTHR21261">
    <property type="entry name" value="BEAT PROTEIN"/>
    <property type="match status" value="1"/>
</dbReference>